<comment type="caution">
    <text evidence="2">The sequence shown here is derived from an EMBL/GenBank/DDBJ whole genome shotgun (WGS) entry which is preliminary data.</text>
</comment>
<feature type="region of interest" description="Disordered" evidence="1">
    <location>
        <begin position="157"/>
        <end position="183"/>
    </location>
</feature>
<dbReference type="Proteomes" id="UP001215598">
    <property type="component" value="Unassembled WGS sequence"/>
</dbReference>
<protein>
    <submittedName>
        <fullName evidence="2">Uncharacterized protein</fullName>
    </submittedName>
</protein>
<feature type="compositionally biased region" description="Basic and acidic residues" evidence="1">
    <location>
        <begin position="206"/>
        <end position="219"/>
    </location>
</feature>
<name>A0AAD7MLA3_9AGAR</name>
<dbReference type="AlphaFoldDB" id="A0AAD7MLA3"/>
<dbReference type="EMBL" id="JARKIB010000224">
    <property type="protein sequence ID" value="KAJ7721987.1"/>
    <property type="molecule type" value="Genomic_DNA"/>
</dbReference>
<keyword evidence="3" id="KW-1185">Reference proteome</keyword>
<evidence type="ECO:0000313" key="3">
    <source>
        <dbReference type="Proteomes" id="UP001215598"/>
    </source>
</evidence>
<accession>A0AAD7MLA3</accession>
<feature type="region of interest" description="Disordered" evidence="1">
    <location>
        <begin position="199"/>
        <end position="219"/>
    </location>
</feature>
<proteinExistence type="predicted"/>
<feature type="compositionally biased region" description="Polar residues" evidence="1">
    <location>
        <begin position="159"/>
        <end position="180"/>
    </location>
</feature>
<evidence type="ECO:0000256" key="1">
    <source>
        <dbReference type="SAM" id="MobiDB-lite"/>
    </source>
</evidence>
<reference evidence="2" key="1">
    <citation type="submission" date="2023-03" db="EMBL/GenBank/DDBJ databases">
        <title>Massive genome expansion in bonnet fungi (Mycena s.s.) driven by repeated elements and novel gene families across ecological guilds.</title>
        <authorList>
            <consortium name="Lawrence Berkeley National Laboratory"/>
            <person name="Harder C.B."/>
            <person name="Miyauchi S."/>
            <person name="Viragh M."/>
            <person name="Kuo A."/>
            <person name="Thoen E."/>
            <person name="Andreopoulos B."/>
            <person name="Lu D."/>
            <person name="Skrede I."/>
            <person name="Drula E."/>
            <person name="Henrissat B."/>
            <person name="Morin E."/>
            <person name="Kohler A."/>
            <person name="Barry K."/>
            <person name="LaButti K."/>
            <person name="Morin E."/>
            <person name="Salamov A."/>
            <person name="Lipzen A."/>
            <person name="Mereny Z."/>
            <person name="Hegedus B."/>
            <person name="Baldrian P."/>
            <person name="Stursova M."/>
            <person name="Weitz H."/>
            <person name="Taylor A."/>
            <person name="Grigoriev I.V."/>
            <person name="Nagy L.G."/>
            <person name="Martin F."/>
            <person name="Kauserud H."/>
        </authorList>
    </citation>
    <scope>NUCLEOTIDE SEQUENCE</scope>
    <source>
        <strain evidence="2">CBHHK182m</strain>
    </source>
</reference>
<sequence length="219" mass="24516">MSTIPPRTRREPIQSARIYRRRFLLAFTPSSIPDTCCLKIGRRAFNLGGFTDAGSSSALIPDNDSNWCVRFISDRGLLFMFRPIYAGIIRAAAPAAQANPNPNPSKPIPDEFWCIAENTFLLAMDARVSRAAVSVPKCKILPAPSRMIEPRTGHLAPEQYSQRPPANPTPSRSPSLAWRTNRNRNHEFRATARLRAPWDAGADADSNFREEDRSRVLAR</sequence>
<gene>
    <name evidence="2" type="ORF">B0H16DRAFT_1789985</name>
</gene>
<organism evidence="2 3">
    <name type="scientific">Mycena metata</name>
    <dbReference type="NCBI Taxonomy" id="1033252"/>
    <lineage>
        <taxon>Eukaryota</taxon>
        <taxon>Fungi</taxon>
        <taxon>Dikarya</taxon>
        <taxon>Basidiomycota</taxon>
        <taxon>Agaricomycotina</taxon>
        <taxon>Agaricomycetes</taxon>
        <taxon>Agaricomycetidae</taxon>
        <taxon>Agaricales</taxon>
        <taxon>Marasmiineae</taxon>
        <taxon>Mycenaceae</taxon>
        <taxon>Mycena</taxon>
    </lineage>
</organism>
<evidence type="ECO:0000313" key="2">
    <source>
        <dbReference type="EMBL" id="KAJ7721987.1"/>
    </source>
</evidence>